<keyword evidence="1" id="KW-0175">Coiled coil</keyword>
<dbReference type="AlphaFoldDB" id="A0A328C0H5"/>
<reference evidence="3" key="1">
    <citation type="submission" date="2018-02" db="EMBL/GenBank/DDBJ databases">
        <title>Glaesserella australis sp. nov., isolated from the lungs of pigs.</title>
        <authorList>
            <person name="Turni C."/>
            <person name="Christensen H."/>
        </authorList>
    </citation>
    <scope>NUCLEOTIDE SEQUENCE [LARGE SCALE GENOMIC DNA]</scope>
    <source>
        <strain evidence="3">HS4635</strain>
    </source>
</reference>
<feature type="coiled-coil region" evidence="1">
    <location>
        <begin position="7"/>
        <end position="97"/>
    </location>
</feature>
<organism evidence="2 3">
    <name type="scientific">Glaesserella australis</name>
    <dbReference type="NCBI Taxonomy" id="2094024"/>
    <lineage>
        <taxon>Bacteria</taxon>
        <taxon>Pseudomonadati</taxon>
        <taxon>Pseudomonadota</taxon>
        <taxon>Gammaproteobacteria</taxon>
        <taxon>Pasteurellales</taxon>
        <taxon>Pasteurellaceae</taxon>
        <taxon>Glaesserella</taxon>
    </lineage>
</organism>
<evidence type="ECO:0000256" key="1">
    <source>
        <dbReference type="SAM" id="Coils"/>
    </source>
</evidence>
<proteinExistence type="predicted"/>
<gene>
    <name evidence="2" type="ORF">C5N92_06525</name>
</gene>
<protein>
    <submittedName>
        <fullName evidence="2">Uncharacterized protein</fullName>
    </submittedName>
</protein>
<name>A0A328C0H5_9PAST</name>
<sequence length="177" mass="20468">MTTQDIQQMIEQRIAELNTTAEQKKQELKGLLAQDIEKSESFLTLLKNEQERLQNQLAQINDTMTMLEQPLVFHDILEEFEQSLTQDNVDLNELNQTIQHRLQESMNQQMNERKAQLLSTQQALVETLSTSQNTLSRTPKLWQQLNAQLQARFGDKIQKAKMKLAEQLESCAGKLKA</sequence>
<keyword evidence="3" id="KW-1185">Reference proteome</keyword>
<dbReference type="EMBL" id="PTPX01000013">
    <property type="protein sequence ID" value="RAL18782.1"/>
    <property type="molecule type" value="Genomic_DNA"/>
</dbReference>
<dbReference type="Proteomes" id="UP000248689">
    <property type="component" value="Unassembled WGS sequence"/>
</dbReference>
<evidence type="ECO:0000313" key="3">
    <source>
        <dbReference type="Proteomes" id="UP000248689"/>
    </source>
</evidence>
<evidence type="ECO:0000313" key="2">
    <source>
        <dbReference type="EMBL" id="RAL18782.1"/>
    </source>
</evidence>
<comment type="caution">
    <text evidence="2">The sequence shown here is derived from an EMBL/GenBank/DDBJ whole genome shotgun (WGS) entry which is preliminary data.</text>
</comment>
<accession>A0A328C0H5</accession>